<dbReference type="EMBL" id="PFFO01000072">
    <property type="protein sequence ID" value="PIW08058.1"/>
    <property type="molecule type" value="Genomic_DNA"/>
</dbReference>
<proteinExistence type="predicted"/>
<comment type="caution">
    <text evidence="2">The sequence shown here is derived from an EMBL/GenBank/DDBJ whole genome shotgun (WGS) entry which is preliminary data.</text>
</comment>
<keyword evidence="1" id="KW-0812">Transmembrane</keyword>
<sequence length="276" mass="29669">MFHSGVSNRIKRSWGMKKVKKSKKTTPWMGAYKFALWGVVVMTVVAIGAMVAQYWTFKANEWMYADPEIDQIDFERKEGLPVCGESEETKGGCVNQPLSTPTSGASCQTMNPAGAKPGVTEAGCRAMAIQLRSWAGAFRSDACQSGLMFDQKTITSDMLVDKVNKTMKPKPMSIAGMHKCAPGLAGRKCPVGMKYAGKATKWEDCYTVALKGACKYGTEQPINIVSGRKMYKYCAPIGTGEVTLEGGTGCYTGSAQKPTVKLCCPAGKTAVSGVCQ</sequence>
<gene>
    <name evidence="2" type="ORF">COW38_01535</name>
</gene>
<organism evidence="2 3">
    <name type="scientific">Candidatus Collierbacteria bacterium CG17_big_fil_post_rev_8_21_14_2_50_45_7</name>
    <dbReference type="NCBI Taxonomy" id="1974536"/>
    <lineage>
        <taxon>Bacteria</taxon>
        <taxon>Candidatus Collieribacteriota</taxon>
    </lineage>
</organism>
<dbReference type="Proteomes" id="UP000230556">
    <property type="component" value="Unassembled WGS sequence"/>
</dbReference>
<feature type="transmembrane region" description="Helical" evidence="1">
    <location>
        <begin position="34"/>
        <end position="55"/>
    </location>
</feature>
<protein>
    <submittedName>
        <fullName evidence="2">Uncharacterized protein</fullName>
    </submittedName>
</protein>
<evidence type="ECO:0000256" key="1">
    <source>
        <dbReference type="SAM" id="Phobius"/>
    </source>
</evidence>
<keyword evidence="1" id="KW-0472">Membrane</keyword>
<accession>A0A2M7FQ20</accession>
<name>A0A2M7FQ20_9BACT</name>
<evidence type="ECO:0000313" key="3">
    <source>
        <dbReference type="Proteomes" id="UP000230556"/>
    </source>
</evidence>
<dbReference type="AlphaFoldDB" id="A0A2M7FQ20"/>
<keyword evidence="1" id="KW-1133">Transmembrane helix</keyword>
<evidence type="ECO:0000313" key="2">
    <source>
        <dbReference type="EMBL" id="PIW08058.1"/>
    </source>
</evidence>
<reference evidence="3" key="1">
    <citation type="submission" date="2017-09" db="EMBL/GenBank/DDBJ databases">
        <title>Depth-based differentiation of microbial function through sediment-hosted aquifers and enrichment of novel symbionts in the deep terrestrial subsurface.</title>
        <authorList>
            <person name="Probst A.J."/>
            <person name="Ladd B."/>
            <person name="Jarett J.K."/>
            <person name="Geller-Mcgrath D.E."/>
            <person name="Sieber C.M.K."/>
            <person name="Emerson J.B."/>
            <person name="Anantharaman K."/>
            <person name="Thomas B.C."/>
            <person name="Malmstrom R."/>
            <person name="Stieglmeier M."/>
            <person name="Klingl A."/>
            <person name="Woyke T."/>
            <person name="Ryan C.M."/>
            <person name="Banfield J.F."/>
        </authorList>
    </citation>
    <scope>NUCLEOTIDE SEQUENCE [LARGE SCALE GENOMIC DNA]</scope>
</reference>